<dbReference type="Proteomes" id="UP000019491">
    <property type="component" value="Unassembled WGS sequence"/>
</dbReference>
<dbReference type="GO" id="GO:0016987">
    <property type="term" value="F:sigma factor activity"/>
    <property type="evidence" value="ECO:0007669"/>
    <property type="project" value="UniProtKB-KW"/>
</dbReference>
<name>X0QY93_RHOWR</name>
<comment type="similarity">
    <text evidence="1">Belongs to the sigma-70 factor family. ECF subfamily.</text>
</comment>
<evidence type="ECO:0000313" key="7">
    <source>
        <dbReference type="EMBL" id="GAF43575.1"/>
    </source>
</evidence>
<feature type="domain" description="RNA polymerase sigma factor 70 region 4 type 2" evidence="6">
    <location>
        <begin position="10"/>
        <end position="47"/>
    </location>
</feature>
<dbReference type="InterPro" id="IPR013249">
    <property type="entry name" value="RNA_pol_sigma70_r4_t2"/>
</dbReference>
<accession>X0QY93</accession>
<dbReference type="InterPro" id="IPR013324">
    <property type="entry name" value="RNA_pol_sigma_r3/r4-like"/>
</dbReference>
<proteinExistence type="inferred from homology"/>
<evidence type="ECO:0000256" key="3">
    <source>
        <dbReference type="ARBA" id="ARBA00023082"/>
    </source>
</evidence>
<keyword evidence="5" id="KW-0804">Transcription</keyword>
<evidence type="ECO:0000256" key="1">
    <source>
        <dbReference type="ARBA" id="ARBA00010641"/>
    </source>
</evidence>
<organism evidence="7 8">
    <name type="scientific">Rhodococcus wratislaviensis NBRC 100605</name>
    <dbReference type="NCBI Taxonomy" id="1219028"/>
    <lineage>
        <taxon>Bacteria</taxon>
        <taxon>Bacillati</taxon>
        <taxon>Actinomycetota</taxon>
        <taxon>Actinomycetes</taxon>
        <taxon>Mycobacteriales</taxon>
        <taxon>Nocardiaceae</taxon>
        <taxon>Rhodococcus</taxon>
    </lineage>
</organism>
<evidence type="ECO:0000259" key="6">
    <source>
        <dbReference type="Pfam" id="PF08281"/>
    </source>
</evidence>
<evidence type="ECO:0000256" key="5">
    <source>
        <dbReference type="ARBA" id="ARBA00023163"/>
    </source>
</evidence>
<keyword evidence="8" id="KW-1185">Reference proteome</keyword>
<comment type="caution">
    <text evidence="7">The sequence shown here is derived from an EMBL/GenBank/DDBJ whole genome shotgun (WGS) entry which is preliminary data.</text>
</comment>
<sequence>MDSHEETRTQWLALVAALPDHYQDVLRLRLVYRLSVQETAEIMHTSPDDILVTQHTALNVLREHLAKARIHRNTPTSSTRAESDVSIDHANATPLLVRLNCTLRLPH</sequence>
<evidence type="ECO:0000256" key="4">
    <source>
        <dbReference type="ARBA" id="ARBA00023125"/>
    </source>
</evidence>
<dbReference type="Gene3D" id="1.10.10.10">
    <property type="entry name" value="Winged helix-like DNA-binding domain superfamily/Winged helix DNA-binding domain"/>
    <property type="match status" value="1"/>
</dbReference>
<keyword evidence="3" id="KW-0731">Sigma factor</keyword>
<dbReference type="EMBL" id="BAWF01000008">
    <property type="protein sequence ID" value="GAF43575.1"/>
    <property type="molecule type" value="Genomic_DNA"/>
</dbReference>
<dbReference type="InterPro" id="IPR036388">
    <property type="entry name" value="WH-like_DNA-bd_sf"/>
</dbReference>
<dbReference type="RefSeq" id="WP_409372193.1">
    <property type="nucleotide sequence ID" value="NZ_BAWF01000008.1"/>
</dbReference>
<protein>
    <recommendedName>
        <fullName evidence="6">RNA polymerase sigma factor 70 region 4 type 2 domain-containing protein</fullName>
    </recommendedName>
</protein>
<gene>
    <name evidence="7" type="ORF">RW1_008_00080</name>
</gene>
<evidence type="ECO:0000313" key="8">
    <source>
        <dbReference type="Proteomes" id="UP000019491"/>
    </source>
</evidence>
<dbReference type="Pfam" id="PF08281">
    <property type="entry name" value="Sigma70_r4_2"/>
    <property type="match status" value="1"/>
</dbReference>
<dbReference type="SUPFAM" id="SSF88659">
    <property type="entry name" value="Sigma3 and sigma4 domains of RNA polymerase sigma factors"/>
    <property type="match status" value="1"/>
</dbReference>
<keyword evidence="2" id="KW-0805">Transcription regulation</keyword>
<dbReference type="GO" id="GO:0003677">
    <property type="term" value="F:DNA binding"/>
    <property type="evidence" value="ECO:0007669"/>
    <property type="project" value="UniProtKB-KW"/>
</dbReference>
<reference evidence="7 8" key="1">
    <citation type="submission" date="2014-02" db="EMBL/GenBank/DDBJ databases">
        <title>Whole genome shotgun sequence of Rhodococcus wratislaviensis NBRC 100605.</title>
        <authorList>
            <person name="Hosoyama A."/>
            <person name="Tsuchikane K."/>
            <person name="Yoshida I."/>
            <person name="Ohji S."/>
            <person name="Ichikawa N."/>
            <person name="Yamazoe A."/>
            <person name="Fujita N."/>
        </authorList>
    </citation>
    <scope>NUCLEOTIDE SEQUENCE [LARGE SCALE GENOMIC DNA]</scope>
    <source>
        <strain evidence="7 8">NBRC 100605</strain>
    </source>
</reference>
<dbReference type="AlphaFoldDB" id="X0QY93"/>
<dbReference type="GO" id="GO:0006352">
    <property type="term" value="P:DNA-templated transcription initiation"/>
    <property type="evidence" value="ECO:0007669"/>
    <property type="project" value="InterPro"/>
</dbReference>
<evidence type="ECO:0000256" key="2">
    <source>
        <dbReference type="ARBA" id="ARBA00023015"/>
    </source>
</evidence>
<keyword evidence="4" id="KW-0238">DNA-binding</keyword>